<feature type="chain" id="PRO_5009274282" evidence="2">
    <location>
        <begin position="27"/>
        <end position="312"/>
    </location>
</feature>
<dbReference type="EMBL" id="LT629787">
    <property type="protein sequence ID" value="SDU10808.1"/>
    <property type="molecule type" value="Genomic_DNA"/>
</dbReference>
<keyword evidence="1" id="KW-1133">Transmembrane helix</keyword>
<dbReference type="NCBIfam" id="TIGR04174">
    <property type="entry name" value="IPTL_CTERM"/>
    <property type="match status" value="1"/>
</dbReference>
<dbReference type="PROSITE" id="PS50853">
    <property type="entry name" value="FN3"/>
    <property type="match status" value="1"/>
</dbReference>
<dbReference type="Pfam" id="PF18203">
    <property type="entry name" value="IPTL-CTERM"/>
    <property type="match status" value="1"/>
</dbReference>
<proteinExistence type="predicted"/>
<protein>
    <submittedName>
        <fullName evidence="4">IPTL-CTERM protein sorting domain-containing protein</fullName>
    </submittedName>
</protein>
<sequence length="312" mass="32090">MTMRFFGASTTAFIAAAILYSSPTWAVYSLNGDGTLTDSTSSLVWDTCHLGQTGTACTGTAGMYSWAGAQSAATTLNLAGQHGFNDWCVPTFAINNALWTNQTTTLPNNIADWHWTSDIIGGGQWVTSFANGANSAIVTSAVARLVRHQGNVYGVDAPCGTTLSSAVSGTTATTTTLTATVTNGASGTGYWIAIIDGGTPPTDVQVQAGVSYPGATVVADGSGALMPGQSSTTFNVNGLSANTAYSVYFVARDGADNFSSVVGPRNITTSDAPVPVMLTPVPTLSAWALLLMSSLLSAVALMVLRQRRTQGS</sequence>
<evidence type="ECO:0000259" key="3">
    <source>
        <dbReference type="PROSITE" id="PS50853"/>
    </source>
</evidence>
<dbReference type="InterPro" id="IPR003961">
    <property type="entry name" value="FN3_dom"/>
</dbReference>
<dbReference type="AlphaFoldDB" id="A0A1H2FUW7"/>
<accession>A0A1H2FUW7</accession>
<feature type="signal peptide" evidence="2">
    <location>
        <begin position="1"/>
        <end position="26"/>
    </location>
</feature>
<feature type="domain" description="Fibronectin type-III" evidence="3">
    <location>
        <begin position="173"/>
        <end position="272"/>
    </location>
</feature>
<reference evidence="5" key="1">
    <citation type="submission" date="2016-10" db="EMBL/GenBank/DDBJ databases">
        <authorList>
            <person name="Varghese N."/>
            <person name="Submissions S."/>
        </authorList>
    </citation>
    <scope>NUCLEOTIDE SEQUENCE [LARGE SCALE GENOMIC DNA]</scope>
    <source>
        <strain evidence="5">CECT 8338</strain>
    </source>
</reference>
<keyword evidence="5" id="KW-1185">Reference proteome</keyword>
<dbReference type="InterPro" id="IPR026442">
    <property type="entry name" value="IPTL_CTERM"/>
</dbReference>
<evidence type="ECO:0000256" key="2">
    <source>
        <dbReference type="SAM" id="SignalP"/>
    </source>
</evidence>
<keyword evidence="1" id="KW-0472">Membrane</keyword>
<evidence type="ECO:0000313" key="5">
    <source>
        <dbReference type="Proteomes" id="UP000243924"/>
    </source>
</evidence>
<keyword evidence="1" id="KW-0812">Transmembrane</keyword>
<dbReference type="RefSeq" id="WP_092386142.1">
    <property type="nucleotide sequence ID" value="NZ_LT629787.1"/>
</dbReference>
<organism evidence="4 5">
    <name type="scientific">Halopseudomonas salegens</name>
    <dbReference type="NCBI Taxonomy" id="1434072"/>
    <lineage>
        <taxon>Bacteria</taxon>
        <taxon>Pseudomonadati</taxon>
        <taxon>Pseudomonadota</taxon>
        <taxon>Gammaproteobacteria</taxon>
        <taxon>Pseudomonadales</taxon>
        <taxon>Pseudomonadaceae</taxon>
        <taxon>Halopseudomonas</taxon>
    </lineage>
</organism>
<name>A0A1H2FUW7_9GAMM</name>
<dbReference type="Proteomes" id="UP000243924">
    <property type="component" value="Chromosome I"/>
</dbReference>
<evidence type="ECO:0000256" key="1">
    <source>
        <dbReference type="SAM" id="Phobius"/>
    </source>
</evidence>
<feature type="transmembrane region" description="Helical" evidence="1">
    <location>
        <begin position="284"/>
        <end position="304"/>
    </location>
</feature>
<gene>
    <name evidence="4" type="ORF">SAMN05216210_1801</name>
</gene>
<dbReference type="STRING" id="1434072.SAMN05216210_1801"/>
<keyword evidence="2" id="KW-0732">Signal</keyword>
<evidence type="ECO:0000313" key="4">
    <source>
        <dbReference type="EMBL" id="SDU10808.1"/>
    </source>
</evidence>